<dbReference type="Gene3D" id="1.10.510.10">
    <property type="entry name" value="Transferase(Phosphotransferase) domain 1"/>
    <property type="match status" value="1"/>
</dbReference>
<feature type="compositionally biased region" description="Basic and acidic residues" evidence="4">
    <location>
        <begin position="1300"/>
        <end position="1310"/>
    </location>
</feature>
<dbReference type="InterPro" id="IPR000014">
    <property type="entry name" value="PAS"/>
</dbReference>
<accession>A0A2S9XJZ7</accession>
<keyword evidence="3" id="KW-0597">Phosphoprotein</keyword>
<dbReference type="EMBL" id="PVNK01000189">
    <property type="protein sequence ID" value="PRP93209.1"/>
    <property type="molecule type" value="Genomic_DNA"/>
</dbReference>
<dbReference type="Pfam" id="PF02518">
    <property type="entry name" value="HATPase_c"/>
    <property type="match status" value="1"/>
</dbReference>
<keyword evidence="8" id="KW-1185">Reference proteome</keyword>
<evidence type="ECO:0000259" key="5">
    <source>
        <dbReference type="PROSITE" id="PS50011"/>
    </source>
</evidence>
<dbReference type="InterPro" id="IPR029016">
    <property type="entry name" value="GAF-like_dom_sf"/>
</dbReference>
<dbReference type="InterPro" id="IPR003594">
    <property type="entry name" value="HATPase_dom"/>
</dbReference>
<dbReference type="InterPro" id="IPR035965">
    <property type="entry name" value="PAS-like_dom_sf"/>
</dbReference>
<dbReference type="Pfam" id="PF00069">
    <property type="entry name" value="Pkinase"/>
    <property type="match status" value="1"/>
</dbReference>
<dbReference type="GO" id="GO:0000155">
    <property type="term" value="F:phosphorelay sensor kinase activity"/>
    <property type="evidence" value="ECO:0007669"/>
    <property type="project" value="InterPro"/>
</dbReference>
<sequence length="1872" mass="205649">MNLLLDGYRTERLLRSSPATRVYEAVRDQDQLEVVIKVYELGPDEGVEARVEHEFRLLHELHVDGVARALALERQGTQLTLVLERRRGVSISDYADDRALPIDLVLDVAQQLARILTDVHAQRVIHRDIKPANILIDPETHLVALVDFGISALLEREGINDPEVVDGTLPYISPEQTGRTQREVDLRSDLYSLGVTLYELLTGRRPFESRSPLELIHAHLARRPESPQRLRAEIPTPLAAIVMKLLEKAPERRYQSARGLGHDLRCLAAALRDGHRLDEFELGLADVPMTLQLPHRLYGRSEEIEMLVGEYRRAGEGEPRFALITGPAGIGKSALFGQLAEPVIGRQGFLARGKFEREQSDKPYAGFVIAFNDLVAQLLTETDDQLARWRRELIDALGPLAGAMCELVPTLRAIIGAPPAMPEVGLAEAHNRAALACVRMMGLFARVEHPLVLALDDIHRADRASCELLATLLAEPSAALLIVGTMRMDEVVGGEPIREVIDEAVGEREEMLWLDLAPLARADVAALVGDSLARSPDEVASLAELVGRKTNHNPLFIRQFLAHLVERSLLRPTAGGWTWDLQAIELAGIPEDLVEMMTEKLAGLDEGPRELLTVAAVIGPRFDVATLELVAGSRDLGRGLVRLVNEGLLTAVGSSRYTFAHDRVREVAYLMVPLERRCLLHRQIGHFRFGRVGLSDLSNAVFELVDHIDLGYGLIPLADEDPAAASARADLLLDEMDEFERSNLAELNALAGYKALNGAAAVAAAGYLEAGITLLERDGGFPGPGEIGYTLRLGLELGLCQALALSGQREQAEGRFAALLRRPVGPADYGRIVSKRVESHILASDRRAAVEAGLAGLRELGYEIEPQRGVAEAGAAVLRLVPRLRLRELRELSTRPRADEPTAKAAMEILMTLGSATQFVDVALHVALVATHVHLLLVHGRHSSGPLALTQLAASLAFGLGRRELALEVLEIARELAEREGPECMRHRMDATLWLVAGWRRPYSDALTPLRESSARAVEAGDIEFAGYTTALQVPLGLATGLHMRAQERAIELGLHRLQQWGARSLLPEVEAHAAFVRLMLAGDERALAQADPLGIGAHERDPELRRAWLSMLVLQAQLLYLFGRYRDAWDALCAHERELEQKLRGAWKVGAYYEVRGLLAAALYARASLLERPRLLWTLERNYRRLRRHARQGTVGFEASATLLEAELAAIRGPIDRAFELFGRARREAAAQRALMTEAVALERMAEHARARGLDDLALGPLREARSRYQHWGAQTKVVALERRWPFLSGDAASAWAPEGERAGPEPRNSRSTVHAGSARSGGPGSTSGRALDMATILKASQAISADIHLDEVVGRVMALALENAGADRGVLLLTHGGQTAMVAICSADQPLQSFLRDPVALAEAGDQAPVSLLHFVERTREAALFDDISADLRFAGDAYVAREGVRSAMCVPILKQTRYVGLLYLENKLSPGSFTADRLEVLDLLVTQAASALENAQLYEQLRTSEVRWRSLVEGLPDVIMLVDLDGRIEFMNHLGHERDLSRRLGMLAGEFIDPAYLPALRVAMSEVIDEAELRELEIVGNFVGAEPRWYSARLAPIVVDGRVERIIAVGTDITRRREAEATQAELEATLRQQQRLESIGTLASGVAHEINNPVQGIMNYAELISTSPDASELTREFADEIGVESQRVATIVRNLLAFSRQEGDRVATPAKLDAIVEGTLSLIRAVLRKDHIDLHVDIPAELPTVDCHVQQIQQVIMNLVTNARDAVCGRWGDYHDDKRIEIVGRSFERGGRSWVRLSVRDQGGGVPEDIVGRIFDPFFTTKGRDQGTGLGLAVSHGIISEHGGELWLENHPGESASFHVELSACADTP</sequence>
<dbReference type="PROSITE" id="PS50109">
    <property type="entry name" value="HIS_KIN"/>
    <property type="match status" value="1"/>
</dbReference>
<dbReference type="SUPFAM" id="SSF56112">
    <property type="entry name" value="Protein kinase-like (PK-like)"/>
    <property type="match status" value="1"/>
</dbReference>
<dbReference type="PANTHER" id="PTHR43642:SF1">
    <property type="entry name" value="HYBRID SIGNAL TRANSDUCTION HISTIDINE KINASE G"/>
    <property type="match status" value="1"/>
</dbReference>
<dbReference type="Pfam" id="PF01590">
    <property type="entry name" value="GAF"/>
    <property type="match status" value="1"/>
</dbReference>
<dbReference type="PROSITE" id="PS50011">
    <property type="entry name" value="PROTEIN_KINASE_DOM"/>
    <property type="match status" value="1"/>
</dbReference>
<comment type="catalytic activity">
    <reaction evidence="1">
        <text>ATP + protein L-histidine = ADP + protein N-phospho-L-histidine.</text>
        <dbReference type="EC" id="2.7.13.3"/>
    </reaction>
</comment>
<dbReference type="Pfam" id="PF00512">
    <property type="entry name" value="HisKA"/>
    <property type="match status" value="1"/>
</dbReference>
<dbReference type="PROSITE" id="PS00108">
    <property type="entry name" value="PROTEIN_KINASE_ST"/>
    <property type="match status" value="1"/>
</dbReference>
<evidence type="ECO:0000259" key="6">
    <source>
        <dbReference type="PROSITE" id="PS50109"/>
    </source>
</evidence>
<feature type="domain" description="Histidine kinase" evidence="6">
    <location>
        <begin position="1648"/>
        <end position="1869"/>
    </location>
</feature>
<comment type="caution">
    <text evidence="7">The sequence shown here is derived from an EMBL/GenBank/DDBJ whole genome shotgun (WGS) entry which is preliminary data.</text>
</comment>
<dbReference type="InterPro" id="IPR000719">
    <property type="entry name" value="Prot_kinase_dom"/>
</dbReference>
<evidence type="ECO:0000256" key="3">
    <source>
        <dbReference type="ARBA" id="ARBA00022553"/>
    </source>
</evidence>
<dbReference type="Gene3D" id="3.30.450.40">
    <property type="match status" value="1"/>
</dbReference>
<dbReference type="InterPro" id="IPR003661">
    <property type="entry name" value="HisK_dim/P_dom"/>
</dbReference>
<dbReference type="InterPro" id="IPR036890">
    <property type="entry name" value="HATPase_C_sf"/>
</dbReference>
<dbReference type="InterPro" id="IPR011009">
    <property type="entry name" value="Kinase-like_dom_sf"/>
</dbReference>
<dbReference type="CDD" id="cd00130">
    <property type="entry name" value="PAS"/>
    <property type="match status" value="1"/>
</dbReference>
<dbReference type="CDD" id="cd00082">
    <property type="entry name" value="HisKA"/>
    <property type="match status" value="1"/>
</dbReference>
<dbReference type="RefSeq" id="WP_181198021.1">
    <property type="nucleotide sequence ID" value="NZ_PVNK01000189.1"/>
</dbReference>
<dbReference type="Gene3D" id="1.10.287.130">
    <property type="match status" value="1"/>
</dbReference>
<dbReference type="InterPro" id="IPR008271">
    <property type="entry name" value="Ser/Thr_kinase_AS"/>
</dbReference>
<dbReference type="InterPro" id="IPR005467">
    <property type="entry name" value="His_kinase_dom"/>
</dbReference>
<dbReference type="InterPro" id="IPR027417">
    <property type="entry name" value="P-loop_NTPase"/>
</dbReference>
<keyword evidence="7" id="KW-0418">Kinase</keyword>
<keyword evidence="7" id="KW-0808">Transferase</keyword>
<protein>
    <recommendedName>
        <fullName evidence="2">histidine kinase</fullName>
        <ecNumber evidence="2">2.7.13.3</ecNumber>
    </recommendedName>
</protein>
<dbReference type="PANTHER" id="PTHR43642">
    <property type="entry name" value="HYBRID SIGNAL TRANSDUCTION HISTIDINE KINASE G"/>
    <property type="match status" value="1"/>
</dbReference>
<dbReference type="CDD" id="cd14014">
    <property type="entry name" value="STKc_PknB_like"/>
    <property type="match status" value="1"/>
</dbReference>
<dbReference type="Pfam" id="PF08448">
    <property type="entry name" value="PAS_4"/>
    <property type="match status" value="1"/>
</dbReference>
<gene>
    <name evidence="7" type="primary">tmoS_2</name>
    <name evidence="7" type="ORF">ENSA5_43860</name>
</gene>
<feature type="domain" description="Protein kinase" evidence="5">
    <location>
        <begin position="8"/>
        <end position="265"/>
    </location>
</feature>
<dbReference type="PRINTS" id="PR00344">
    <property type="entry name" value="BCTRLSENSOR"/>
</dbReference>
<name>A0A2S9XJZ7_9BACT</name>
<dbReference type="SMART" id="SM00065">
    <property type="entry name" value="GAF"/>
    <property type="match status" value="1"/>
</dbReference>
<dbReference type="SUPFAM" id="SSF55785">
    <property type="entry name" value="PYP-like sensor domain (PAS domain)"/>
    <property type="match status" value="1"/>
</dbReference>
<dbReference type="Gene3D" id="3.30.565.10">
    <property type="entry name" value="Histidine kinase-like ATPase, C-terminal domain"/>
    <property type="match status" value="1"/>
</dbReference>
<evidence type="ECO:0000313" key="8">
    <source>
        <dbReference type="Proteomes" id="UP000237968"/>
    </source>
</evidence>
<dbReference type="Gene3D" id="3.30.450.20">
    <property type="entry name" value="PAS domain"/>
    <property type="match status" value="1"/>
</dbReference>
<dbReference type="SMART" id="SM00220">
    <property type="entry name" value="S_TKc"/>
    <property type="match status" value="1"/>
</dbReference>
<dbReference type="Pfam" id="PF13191">
    <property type="entry name" value="AAA_16"/>
    <property type="match status" value="1"/>
</dbReference>
<dbReference type="SMART" id="SM00387">
    <property type="entry name" value="HATPase_c"/>
    <property type="match status" value="1"/>
</dbReference>
<organism evidence="7 8">
    <name type="scientific">Enhygromyxa salina</name>
    <dbReference type="NCBI Taxonomy" id="215803"/>
    <lineage>
        <taxon>Bacteria</taxon>
        <taxon>Pseudomonadati</taxon>
        <taxon>Myxococcota</taxon>
        <taxon>Polyangia</taxon>
        <taxon>Nannocystales</taxon>
        <taxon>Nannocystaceae</taxon>
        <taxon>Enhygromyxa</taxon>
    </lineage>
</organism>
<evidence type="ECO:0000313" key="7">
    <source>
        <dbReference type="EMBL" id="PRP93209.1"/>
    </source>
</evidence>
<evidence type="ECO:0000256" key="1">
    <source>
        <dbReference type="ARBA" id="ARBA00000085"/>
    </source>
</evidence>
<dbReference type="SUPFAM" id="SSF55874">
    <property type="entry name" value="ATPase domain of HSP90 chaperone/DNA topoisomerase II/histidine kinase"/>
    <property type="match status" value="1"/>
</dbReference>
<dbReference type="InterPro" id="IPR053159">
    <property type="entry name" value="Hybrid_Histidine_Kinase"/>
</dbReference>
<dbReference type="GO" id="GO:0005524">
    <property type="term" value="F:ATP binding"/>
    <property type="evidence" value="ECO:0007669"/>
    <property type="project" value="InterPro"/>
</dbReference>
<dbReference type="InterPro" id="IPR041664">
    <property type="entry name" value="AAA_16"/>
</dbReference>
<dbReference type="EC" id="2.7.13.3" evidence="2"/>
<feature type="region of interest" description="Disordered" evidence="4">
    <location>
        <begin position="1297"/>
        <end position="1329"/>
    </location>
</feature>
<reference evidence="7 8" key="1">
    <citation type="submission" date="2018-03" db="EMBL/GenBank/DDBJ databases">
        <title>Draft Genome Sequences of the Obligatory Marine Myxobacteria Enhygromyxa salina SWB005.</title>
        <authorList>
            <person name="Poehlein A."/>
            <person name="Moghaddam J.A."/>
            <person name="Harms H."/>
            <person name="Alanjari M."/>
            <person name="Koenig G.M."/>
            <person name="Daniel R."/>
            <person name="Schaeberle T.F."/>
        </authorList>
    </citation>
    <scope>NUCLEOTIDE SEQUENCE [LARGE SCALE GENOMIC DNA]</scope>
    <source>
        <strain evidence="7 8">SWB005</strain>
    </source>
</reference>
<dbReference type="SUPFAM" id="SSF47384">
    <property type="entry name" value="Homodimeric domain of signal transducing histidine kinase"/>
    <property type="match status" value="1"/>
</dbReference>
<dbReference type="InterPro" id="IPR004358">
    <property type="entry name" value="Sig_transdc_His_kin-like_C"/>
</dbReference>
<proteinExistence type="predicted"/>
<evidence type="ECO:0000256" key="4">
    <source>
        <dbReference type="SAM" id="MobiDB-lite"/>
    </source>
</evidence>
<dbReference type="SUPFAM" id="SSF52540">
    <property type="entry name" value="P-loop containing nucleoside triphosphate hydrolases"/>
    <property type="match status" value="1"/>
</dbReference>
<dbReference type="Proteomes" id="UP000237968">
    <property type="component" value="Unassembled WGS sequence"/>
</dbReference>
<dbReference type="SMART" id="SM00388">
    <property type="entry name" value="HisKA"/>
    <property type="match status" value="1"/>
</dbReference>
<dbReference type="SUPFAM" id="SSF55781">
    <property type="entry name" value="GAF domain-like"/>
    <property type="match status" value="1"/>
</dbReference>
<dbReference type="InterPro" id="IPR013656">
    <property type="entry name" value="PAS_4"/>
</dbReference>
<dbReference type="InterPro" id="IPR003018">
    <property type="entry name" value="GAF"/>
</dbReference>
<evidence type="ECO:0000256" key="2">
    <source>
        <dbReference type="ARBA" id="ARBA00012438"/>
    </source>
</evidence>
<dbReference type="InterPro" id="IPR036097">
    <property type="entry name" value="HisK_dim/P_sf"/>
</dbReference>